<evidence type="ECO:0000256" key="1">
    <source>
        <dbReference type="SAM" id="SignalP"/>
    </source>
</evidence>
<dbReference type="InterPro" id="IPR001304">
    <property type="entry name" value="C-type_lectin-like"/>
</dbReference>
<evidence type="ECO:0000313" key="4">
    <source>
        <dbReference type="Proteomes" id="UP001233172"/>
    </source>
</evidence>
<name>A0AAD8BJH5_BIOPF</name>
<proteinExistence type="predicted"/>
<dbReference type="PROSITE" id="PS50041">
    <property type="entry name" value="C_TYPE_LECTIN_2"/>
    <property type="match status" value="1"/>
</dbReference>
<keyword evidence="4" id="KW-1185">Reference proteome</keyword>
<dbReference type="Gene3D" id="3.10.100.10">
    <property type="entry name" value="Mannose-Binding Protein A, subunit A"/>
    <property type="match status" value="1"/>
</dbReference>
<dbReference type="Pfam" id="PF00059">
    <property type="entry name" value="Lectin_C"/>
    <property type="match status" value="1"/>
</dbReference>
<keyword evidence="3" id="KW-0430">Lectin</keyword>
<dbReference type="SMART" id="SM00034">
    <property type="entry name" value="CLECT"/>
    <property type="match status" value="1"/>
</dbReference>
<protein>
    <submittedName>
        <fullName evidence="3">Bg selectin 1</fullName>
    </submittedName>
</protein>
<feature type="signal peptide" evidence="1">
    <location>
        <begin position="1"/>
        <end position="21"/>
    </location>
</feature>
<evidence type="ECO:0000313" key="3">
    <source>
        <dbReference type="EMBL" id="KAK0055721.1"/>
    </source>
</evidence>
<sequence length="350" mass="39693">MCAMQSWVVISIIAGITLTSAAEDLTFNENLLFLDDNITLTVNPPYIINGLASIVDVRCLFKRDQVPAMATVLSLVIAHSNATEQPVYSLVASVNEFEGHAHNISHDIDVISGSVDNLGESSLHIRFRYPESKLTGLYVCEVQGFDQIGRPITKYTKLKVLPKDAQEIFNKIHKLETDLQKAYTNNTDLQSCQNSNAMLFDTLIQRLSKTSEYNFIDSAFFNGHRYYLSNRKSHFEFNEAQNVCNTIEGYLIELDTPEEMAFFQSFLKPRTDYLLIWTGARRQSDGFWRYNHSGSITPSFTWRPGDPVQNDHYNCQCSGSDIAWKTFAICVCDDNEDNLGYICEVPVHNC</sequence>
<reference evidence="3" key="1">
    <citation type="journal article" date="2023" name="PLoS Negl. Trop. Dis.">
        <title>A genome sequence for Biomphalaria pfeifferi, the major vector snail for the human-infecting parasite Schistosoma mansoni.</title>
        <authorList>
            <person name="Bu L."/>
            <person name="Lu L."/>
            <person name="Laidemitt M.R."/>
            <person name="Zhang S.M."/>
            <person name="Mutuku M."/>
            <person name="Mkoji G."/>
            <person name="Steinauer M."/>
            <person name="Loker E.S."/>
        </authorList>
    </citation>
    <scope>NUCLEOTIDE SEQUENCE</scope>
    <source>
        <strain evidence="3">KasaAsao</strain>
    </source>
</reference>
<evidence type="ECO:0000259" key="2">
    <source>
        <dbReference type="PROSITE" id="PS50041"/>
    </source>
</evidence>
<keyword evidence="1" id="KW-0732">Signal</keyword>
<dbReference type="CDD" id="cd00037">
    <property type="entry name" value="CLECT"/>
    <property type="match status" value="1"/>
</dbReference>
<accession>A0AAD8BJH5</accession>
<organism evidence="3 4">
    <name type="scientific">Biomphalaria pfeifferi</name>
    <name type="common">Bloodfluke planorb</name>
    <name type="synonym">Freshwater snail</name>
    <dbReference type="NCBI Taxonomy" id="112525"/>
    <lineage>
        <taxon>Eukaryota</taxon>
        <taxon>Metazoa</taxon>
        <taxon>Spiralia</taxon>
        <taxon>Lophotrochozoa</taxon>
        <taxon>Mollusca</taxon>
        <taxon>Gastropoda</taxon>
        <taxon>Heterobranchia</taxon>
        <taxon>Euthyneura</taxon>
        <taxon>Panpulmonata</taxon>
        <taxon>Hygrophila</taxon>
        <taxon>Lymnaeoidea</taxon>
        <taxon>Planorbidae</taxon>
        <taxon>Biomphalaria</taxon>
    </lineage>
</organism>
<reference evidence="3" key="2">
    <citation type="submission" date="2023-04" db="EMBL/GenBank/DDBJ databases">
        <authorList>
            <person name="Bu L."/>
            <person name="Lu L."/>
            <person name="Laidemitt M.R."/>
            <person name="Zhang S.M."/>
            <person name="Mutuku M."/>
            <person name="Mkoji G."/>
            <person name="Steinauer M."/>
            <person name="Loker E.S."/>
        </authorList>
    </citation>
    <scope>NUCLEOTIDE SEQUENCE</scope>
    <source>
        <strain evidence="3">KasaAsao</strain>
        <tissue evidence="3">Whole Snail</tissue>
    </source>
</reference>
<dbReference type="AlphaFoldDB" id="A0AAD8BJH5"/>
<gene>
    <name evidence="3" type="ORF">Bpfe_014787</name>
</gene>
<dbReference type="GO" id="GO:0030246">
    <property type="term" value="F:carbohydrate binding"/>
    <property type="evidence" value="ECO:0007669"/>
    <property type="project" value="UniProtKB-KW"/>
</dbReference>
<comment type="caution">
    <text evidence="3">The sequence shown here is derived from an EMBL/GenBank/DDBJ whole genome shotgun (WGS) entry which is preliminary data.</text>
</comment>
<dbReference type="InterPro" id="IPR016186">
    <property type="entry name" value="C-type_lectin-like/link_sf"/>
</dbReference>
<dbReference type="Proteomes" id="UP001233172">
    <property type="component" value="Unassembled WGS sequence"/>
</dbReference>
<dbReference type="InterPro" id="IPR016187">
    <property type="entry name" value="CTDL_fold"/>
</dbReference>
<feature type="chain" id="PRO_5042245052" evidence="1">
    <location>
        <begin position="22"/>
        <end position="350"/>
    </location>
</feature>
<feature type="domain" description="C-type lectin" evidence="2">
    <location>
        <begin position="221"/>
        <end position="325"/>
    </location>
</feature>
<dbReference type="EMBL" id="JASAOG010000067">
    <property type="protein sequence ID" value="KAK0055721.1"/>
    <property type="molecule type" value="Genomic_DNA"/>
</dbReference>
<dbReference type="SUPFAM" id="SSF56436">
    <property type="entry name" value="C-type lectin-like"/>
    <property type="match status" value="1"/>
</dbReference>